<sequence length="180" mass="20835">MIPTLETERLTLRPLEVVDAGRLFPIFSNATVLKHYGMEPHATVDETVQMVTNMVEGMRAGTVIRWGIVRKDDLTLIGTIGFHNLVPRHRRAEVGYEIHPDYWRNGYASEALQTTLDYSSRVAAFDRIGAVVYTENVASQHMLERNGFIREGTLRHYMRQDGRAHDVYMYSYIHERQDHE</sequence>
<dbReference type="Gene3D" id="3.40.630.30">
    <property type="match status" value="1"/>
</dbReference>
<dbReference type="InterPro" id="IPR016181">
    <property type="entry name" value="Acyl_CoA_acyltransferase"/>
</dbReference>
<evidence type="ECO:0000259" key="1">
    <source>
        <dbReference type="PROSITE" id="PS51186"/>
    </source>
</evidence>
<gene>
    <name evidence="2" type="ORF">NQG31_01450</name>
</gene>
<dbReference type="InterPro" id="IPR000182">
    <property type="entry name" value="GNAT_dom"/>
</dbReference>
<dbReference type="Proteomes" id="UP001206821">
    <property type="component" value="Unassembled WGS sequence"/>
</dbReference>
<protein>
    <submittedName>
        <fullName evidence="2">GNAT family N-acetyltransferase</fullName>
    </submittedName>
</protein>
<dbReference type="InterPro" id="IPR051531">
    <property type="entry name" value="N-acetyltransferase"/>
</dbReference>
<dbReference type="SUPFAM" id="SSF55729">
    <property type="entry name" value="Acyl-CoA N-acyltransferases (Nat)"/>
    <property type="match status" value="1"/>
</dbReference>
<keyword evidence="3" id="KW-1185">Reference proteome</keyword>
<proteinExistence type="predicted"/>
<name>A0ABT2KT92_9BACL</name>
<feature type="domain" description="N-acetyltransferase" evidence="1">
    <location>
        <begin position="10"/>
        <end position="174"/>
    </location>
</feature>
<dbReference type="PANTHER" id="PTHR43792">
    <property type="entry name" value="GNAT FAMILY, PUTATIVE (AFU_ORTHOLOGUE AFUA_3G00765)-RELATED-RELATED"/>
    <property type="match status" value="1"/>
</dbReference>
<organism evidence="2 3">
    <name type="scientific">Exiguobacterium alkaliphilum</name>
    <dbReference type="NCBI Taxonomy" id="1428684"/>
    <lineage>
        <taxon>Bacteria</taxon>
        <taxon>Bacillati</taxon>
        <taxon>Bacillota</taxon>
        <taxon>Bacilli</taxon>
        <taxon>Bacillales</taxon>
        <taxon>Bacillales Family XII. Incertae Sedis</taxon>
        <taxon>Exiguobacterium</taxon>
    </lineage>
</organism>
<evidence type="ECO:0000313" key="2">
    <source>
        <dbReference type="EMBL" id="MCT4794187.1"/>
    </source>
</evidence>
<reference evidence="2 3" key="1">
    <citation type="submission" date="2022-07" db="EMBL/GenBank/DDBJ databases">
        <title>Genomic and pangenome structural analysis of the polyextremophile Exiguobacterium.</title>
        <authorList>
            <person name="Shen L."/>
        </authorList>
    </citation>
    <scope>NUCLEOTIDE SEQUENCE [LARGE SCALE GENOMIC DNA]</scope>
    <source>
        <strain evidence="2 3">12_1</strain>
    </source>
</reference>
<dbReference type="PROSITE" id="PS51186">
    <property type="entry name" value="GNAT"/>
    <property type="match status" value="1"/>
</dbReference>
<dbReference type="EMBL" id="JANIEK010000003">
    <property type="protein sequence ID" value="MCT4794187.1"/>
    <property type="molecule type" value="Genomic_DNA"/>
</dbReference>
<dbReference type="PANTHER" id="PTHR43792:SF9">
    <property type="entry name" value="RIBOSOMAL-PROTEIN-ALANINE ACETYLTRANSFERASE"/>
    <property type="match status" value="1"/>
</dbReference>
<dbReference type="Pfam" id="PF13302">
    <property type="entry name" value="Acetyltransf_3"/>
    <property type="match status" value="1"/>
</dbReference>
<accession>A0ABT2KT92</accession>
<dbReference type="RefSeq" id="WP_034803906.1">
    <property type="nucleotide sequence ID" value="NZ_CP073101.1"/>
</dbReference>
<comment type="caution">
    <text evidence="2">The sequence shown here is derived from an EMBL/GenBank/DDBJ whole genome shotgun (WGS) entry which is preliminary data.</text>
</comment>
<evidence type="ECO:0000313" key="3">
    <source>
        <dbReference type="Proteomes" id="UP001206821"/>
    </source>
</evidence>